<dbReference type="Proteomes" id="UP001162483">
    <property type="component" value="Unassembled WGS sequence"/>
</dbReference>
<gene>
    <name evidence="1" type="ORF">SPARVUS_LOCUS9616762</name>
</gene>
<reference evidence="1" key="1">
    <citation type="submission" date="2023-05" db="EMBL/GenBank/DDBJ databases">
        <authorList>
            <person name="Stuckert A."/>
        </authorList>
    </citation>
    <scope>NUCLEOTIDE SEQUENCE</scope>
</reference>
<proteinExistence type="predicted"/>
<dbReference type="EMBL" id="CATNWA010015340">
    <property type="protein sequence ID" value="CAI9582187.1"/>
    <property type="molecule type" value="Genomic_DNA"/>
</dbReference>
<keyword evidence="2" id="KW-1185">Reference proteome</keyword>
<evidence type="ECO:0000313" key="2">
    <source>
        <dbReference type="Proteomes" id="UP001162483"/>
    </source>
</evidence>
<accession>A0ABN9EFK6</accession>
<sequence length="40" mass="4246">MTVGPADLCPCWWWCVVSDLSLSGIAQFRCSLVMVGAGAD</sequence>
<protein>
    <submittedName>
        <fullName evidence="1">Uncharacterized protein</fullName>
    </submittedName>
</protein>
<name>A0ABN9EFK6_9NEOB</name>
<organism evidence="1 2">
    <name type="scientific">Staurois parvus</name>
    <dbReference type="NCBI Taxonomy" id="386267"/>
    <lineage>
        <taxon>Eukaryota</taxon>
        <taxon>Metazoa</taxon>
        <taxon>Chordata</taxon>
        <taxon>Craniata</taxon>
        <taxon>Vertebrata</taxon>
        <taxon>Euteleostomi</taxon>
        <taxon>Amphibia</taxon>
        <taxon>Batrachia</taxon>
        <taxon>Anura</taxon>
        <taxon>Neobatrachia</taxon>
        <taxon>Ranoidea</taxon>
        <taxon>Ranidae</taxon>
        <taxon>Staurois</taxon>
    </lineage>
</organism>
<comment type="caution">
    <text evidence="1">The sequence shown here is derived from an EMBL/GenBank/DDBJ whole genome shotgun (WGS) entry which is preliminary data.</text>
</comment>
<evidence type="ECO:0000313" key="1">
    <source>
        <dbReference type="EMBL" id="CAI9582187.1"/>
    </source>
</evidence>